<evidence type="ECO:0000313" key="6">
    <source>
        <dbReference type="Proteomes" id="UP001501081"/>
    </source>
</evidence>
<dbReference type="Pfam" id="PF20240">
    <property type="entry name" value="DUF6597"/>
    <property type="match status" value="1"/>
</dbReference>
<keyword evidence="1" id="KW-0805">Transcription regulation</keyword>
<reference evidence="6" key="1">
    <citation type="journal article" date="2019" name="Int. J. Syst. Evol. Microbiol.">
        <title>The Global Catalogue of Microorganisms (GCM) 10K type strain sequencing project: providing services to taxonomists for standard genome sequencing and annotation.</title>
        <authorList>
            <consortium name="The Broad Institute Genomics Platform"/>
            <consortium name="The Broad Institute Genome Sequencing Center for Infectious Disease"/>
            <person name="Wu L."/>
            <person name="Ma J."/>
        </authorList>
    </citation>
    <scope>NUCLEOTIDE SEQUENCE [LARGE SCALE GENOMIC DNA]</scope>
    <source>
        <strain evidence="6">JCM 17338</strain>
    </source>
</reference>
<protein>
    <submittedName>
        <fullName evidence="5">AraC family transcriptional regulator</fullName>
    </submittedName>
</protein>
<name>A0ABP7PI23_9SPHI</name>
<dbReference type="SMART" id="SM00342">
    <property type="entry name" value="HTH_ARAC"/>
    <property type="match status" value="1"/>
</dbReference>
<keyword evidence="3" id="KW-0804">Transcription</keyword>
<evidence type="ECO:0000313" key="5">
    <source>
        <dbReference type="EMBL" id="GAA3965854.1"/>
    </source>
</evidence>
<comment type="caution">
    <text evidence="5">The sequence shown here is derived from an EMBL/GenBank/DDBJ whole genome shotgun (WGS) entry which is preliminary data.</text>
</comment>
<gene>
    <name evidence="5" type="ORF">GCM10022246_18580</name>
</gene>
<dbReference type="InterPro" id="IPR018060">
    <property type="entry name" value="HTH_AraC"/>
</dbReference>
<dbReference type="InterPro" id="IPR046532">
    <property type="entry name" value="DUF6597"/>
</dbReference>
<dbReference type="Pfam" id="PF12833">
    <property type="entry name" value="HTH_18"/>
    <property type="match status" value="1"/>
</dbReference>
<dbReference type="Proteomes" id="UP001501081">
    <property type="component" value="Unassembled WGS sequence"/>
</dbReference>
<keyword evidence="6" id="KW-1185">Reference proteome</keyword>
<sequence length="245" mass="28706">MMQDHDDTPKVEKIIPDGFTELIFNYGGLYRIKLNGTWQLQTANLLAGQINSYFYLENMGTTASFAIKMKPTAMTQLFGLNMEEFVDQVLDLNAVAHPRLAELHSILFPFKDEQDLTRRLDKHFLLLRQSAGANPLASELKHIFESNGSITIAELCRLEGKNERQLQRLFKRYIGLSPKYYARIIRFNYIFQLLKEKKMSWMELVFRSGYYDQSHFIRDFKRFTGEDPSSYCFEDSNMANFFLNK</sequence>
<evidence type="ECO:0000256" key="3">
    <source>
        <dbReference type="ARBA" id="ARBA00023163"/>
    </source>
</evidence>
<dbReference type="Gene3D" id="1.10.10.60">
    <property type="entry name" value="Homeodomain-like"/>
    <property type="match status" value="1"/>
</dbReference>
<dbReference type="EMBL" id="BAABAK010000009">
    <property type="protein sequence ID" value="GAA3965854.1"/>
    <property type="molecule type" value="Genomic_DNA"/>
</dbReference>
<evidence type="ECO:0000256" key="1">
    <source>
        <dbReference type="ARBA" id="ARBA00023015"/>
    </source>
</evidence>
<dbReference type="PROSITE" id="PS01124">
    <property type="entry name" value="HTH_ARAC_FAMILY_2"/>
    <property type="match status" value="1"/>
</dbReference>
<dbReference type="InterPro" id="IPR050204">
    <property type="entry name" value="AraC_XylS_family_regulators"/>
</dbReference>
<keyword evidence="2" id="KW-0238">DNA-binding</keyword>
<dbReference type="SUPFAM" id="SSF46689">
    <property type="entry name" value="Homeodomain-like"/>
    <property type="match status" value="1"/>
</dbReference>
<organism evidence="5 6">
    <name type="scientific">Pedobacter ginsengiterrae</name>
    <dbReference type="NCBI Taxonomy" id="871696"/>
    <lineage>
        <taxon>Bacteria</taxon>
        <taxon>Pseudomonadati</taxon>
        <taxon>Bacteroidota</taxon>
        <taxon>Sphingobacteriia</taxon>
        <taxon>Sphingobacteriales</taxon>
        <taxon>Sphingobacteriaceae</taxon>
        <taxon>Pedobacter</taxon>
    </lineage>
</organism>
<dbReference type="PANTHER" id="PTHR46796">
    <property type="entry name" value="HTH-TYPE TRANSCRIPTIONAL ACTIVATOR RHAS-RELATED"/>
    <property type="match status" value="1"/>
</dbReference>
<feature type="domain" description="HTH araC/xylS-type" evidence="4">
    <location>
        <begin position="134"/>
        <end position="234"/>
    </location>
</feature>
<dbReference type="PANTHER" id="PTHR46796:SF13">
    <property type="entry name" value="HTH-TYPE TRANSCRIPTIONAL ACTIVATOR RHAS"/>
    <property type="match status" value="1"/>
</dbReference>
<dbReference type="InterPro" id="IPR009057">
    <property type="entry name" value="Homeodomain-like_sf"/>
</dbReference>
<accession>A0ABP7PI23</accession>
<evidence type="ECO:0000259" key="4">
    <source>
        <dbReference type="PROSITE" id="PS01124"/>
    </source>
</evidence>
<proteinExistence type="predicted"/>
<evidence type="ECO:0000256" key="2">
    <source>
        <dbReference type="ARBA" id="ARBA00023125"/>
    </source>
</evidence>